<sequence>MHSSIFVKRLMGELKRMRTDSISNVRLVSHESLATWTMDIKGAEGTLYAGEVFTLRLNFPDTYPYEAPEAVFVGDVPVHPHVYSNGHICLSILYQQWSPALTAESLCLSILSMLSSCTERPVGDLNYVSKATSPKKAIWKFDASETRIRGLRTVPLVGNSLLPRANVTRVYAASVLLLAFVFIMAESYILYLTKDGYRIASNNQWQIQGVQEAVTSSITTYMVYNVLFILAQIYIIFLCVEALAHQNTIQIIAVVVFYFVCLVYTATRYISFYVLPSISARIFTRDSNMQTMQIGVMAMYAIALVSLIVLSYKLKKDVGWSVFKRLGADISLHRAYMWRQCLVILLKADIYFVGSYLVQITALILKDDDIETWLQITVFIPFCIVVIVGAFYALFGEHCRLMVCICTSMVASLGYFIFKIVRVCNPDIINRPGDPYADSRQFLMITIAACMLLITSSAVASVKCIQSFGSGLKEAIAYEEMRIRHQKMYTYIAQDEPEAAGEAKITRDRFAID</sequence>
<evidence type="ECO:0000313" key="4">
    <source>
        <dbReference type="Proteomes" id="UP001145021"/>
    </source>
</evidence>
<feature type="transmembrane region" description="Helical" evidence="1">
    <location>
        <begin position="170"/>
        <end position="191"/>
    </location>
</feature>
<gene>
    <name evidence="3" type="ORF">LPJ64_005770</name>
</gene>
<dbReference type="PROSITE" id="PS50127">
    <property type="entry name" value="UBC_2"/>
    <property type="match status" value="1"/>
</dbReference>
<comment type="caution">
    <text evidence="3">The sequence shown here is derived from an EMBL/GenBank/DDBJ whole genome shotgun (WGS) entry which is preliminary data.</text>
</comment>
<feature type="transmembrane region" description="Helical" evidence="1">
    <location>
        <begin position="441"/>
        <end position="462"/>
    </location>
</feature>
<feature type="transmembrane region" description="Helical" evidence="1">
    <location>
        <begin position="335"/>
        <end position="353"/>
    </location>
</feature>
<reference evidence="3" key="1">
    <citation type="submission" date="2022-07" db="EMBL/GenBank/DDBJ databases">
        <title>Phylogenomic reconstructions and comparative analyses of Kickxellomycotina fungi.</title>
        <authorList>
            <person name="Reynolds N.K."/>
            <person name="Stajich J.E."/>
            <person name="Barry K."/>
            <person name="Grigoriev I.V."/>
            <person name="Crous P."/>
            <person name="Smith M.E."/>
        </authorList>
    </citation>
    <scope>NUCLEOTIDE SEQUENCE</scope>
    <source>
        <strain evidence="3">NBRC 105413</strain>
    </source>
</reference>
<dbReference type="Pfam" id="PF00179">
    <property type="entry name" value="UQ_con"/>
    <property type="match status" value="1"/>
</dbReference>
<name>A0A9W8CGN2_9FUNG</name>
<dbReference type="InterPro" id="IPR016135">
    <property type="entry name" value="UBQ-conjugating_enzyme/RWD"/>
</dbReference>
<proteinExistence type="predicted"/>
<dbReference type="EMBL" id="JANBOH010000411">
    <property type="protein sequence ID" value="KAJ1642387.1"/>
    <property type="molecule type" value="Genomic_DNA"/>
</dbReference>
<dbReference type="AlphaFoldDB" id="A0A9W8CGN2"/>
<feature type="transmembrane region" description="Helical" evidence="1">
    <location>
        <begin position="294"/>
        <end position="314"/>
    </location>
</feature>
<dbReference type="Gene3D" id="3.10.110.10">
    <property type="entry name" value="Ubiquitin Conjugating Enzyme"/>
    <property type="match status" value="1"/>
</dbReference>
<evidence type="ECO:0000256" key="1">
    <source>
        <dbReference type="SAM" id="Phobius"/>
    </source>
</evidence>
<dbReference type="InterPro" id="IPR040410">
    <property type="entry name" value="UPF0658_Golgi"/>
</dbReference>
<dbReference type="PANTHER" id="PTHR34391:SF1">
    <property type="entry name" value="UPF0658 GOLGI APPARATUS MEMBRANE PROTEIN C1952.10C-RELATED"/>
    <property type="match status" value="1"/>
</dbReference>
<feature type="transmembrane region" description="Helical" evidence="1">
    <location>
        <begin position="251"/>
        <end position="274"/>
    </location>
</feature>
<protein>
    <recommendedName>
        <fullName evidence="2">UBC core domain-containing protein</fullName>
    </recommendedName>
</protein>
<keyword evidence="1" id="KW-1133">Transmembrane helix</keyword>
<dbReference type="CDD" id="cd23808">
    <property type="entry name" value="UBCc_UBE2W"/>
    <property type="match status" value="1"/>
</dbReference>
<keyword evidence="1" id="KW-0472">Membrane</keyword>
<dbReference type="SMART" id="SM00212">
    <property type="entry name" value="UBCc"/>
    <property type="match status" value="1"/>
</dbReference>
<feature type="transmembrane region" description="Helical" evidence="1">
    <location>
        <begin position="222"/>
        <end position="244"/>
    </location>
</feature>
<accession>A0A9W8CGN2</accession>
<keyword evidence="1" id="KW-0812">Transmembrane</keyword>
<dbReference type="GO" id="GO:0005794">
    <property type="term" value="C:Golgi apparatus"/>
    <property type="evidence" value="ECO:0007669"/>
    <property type="project" value="TreeGrafter"/>
</dbReference>
<dbReference type="SUPFAM" id="SSF54495">
    <property type="entry name" value="UBC-like"/>
    <property type="match status" value="1"/>
</dbReference>
<feature type="domain" description="UBC core" evidence="2">
    <location>
        <begin position="5"/>
        <end position="155"/>
    </location>
</feature>
<feature type="transmembrane region" description="Helical" evidence="1">
    <location>
        <begin position="401"/>
        <end position="421"/>
    </location>
</feature>
<organism evidence="3 4">
    <name type="scientific">Coemansia asiatica</name>
    <dbReference type="NCBI Taxonomy" id="1052880"/>
    <lineage>
        <taxon>Eukaryota</taxon>
        <taxon>Fungi</taxon>
        <taxon>Fungi incertae sedis</taxon>
        <taxon>Zoopagomycota</taxon>
        <taxon>Kickxellomycotina</taxon>
        <taxon>Kickxellomycetes</taxon>
        <taxon>Kickxellales</taxon>
        <taxon>Kickxellaceae</taxon>
        <taxon>Coemansia</taxon>
    </lineage>
</organism>
<evidence type="ECO:0000259" key="2">
    <source>
        <dbReference type="PROSITE" id="PS50127"/>
    </source>
</evidence>
<evidence type="ECO:0000313" key="3">
    <source>
        <dbReference type="EMBL" id="KAJ1642387.1"/>
    </source>
</evidence>
<dbReference type="InterPro" id="IPR000608">
    <property type="entry name" value="UBC"/>
</dbReference>
<dbReference type="PANTHER" id="PTHR34391">
    <property type="entry name" value="UPF0658 GOLGI APPARATUS MEMBRANE PROTEIN C1952.10C-RELATED"/>
    <property type="match status" value="1"/>
</dbReference>
<keyword evidence="4" id="KW-1185">Reference proteome</keyword>
<feature type="transmembrane region" description="Helical" evidence="1">
    <location>
        <begin position="373"/>
        <end position="394"/>
    </location>
</feature>
<dbReference type="Proteomes" id="UP001145021">
    <property type="component" value="Unassembled WGS sequence"/>
</dbReference>